<protein>
    <recommendedName>
        <fullName evidence="4">C3H1-type domain-containing protein</fullName>
    </recommendedName>
</protein>
<evidence type="ECO:0000313" key="2">
    <source>
        <dbReference type="EMBL" id="KAL3275283.1"/>
    </source>
</evidence>
<keyword evidence="3" id="KW-1185">Reference proteome</keyword>
<evidence type="ECO:0008006" key="4">
    <source>
        <dbReference type="Google" id="ProtNLM"/>
    </source>
</evidence>
<evidence type="ECO:0000256" key="1">
    <source>
        <dbReference type="SAM" id="MobiDB-lite"/>
    </source>
</evidence>
<proteinExistence type="predicted"/>
<organism evidence="2 3">
    <name type="scientific">Cryptolaemus montrouzieri</name>
    <dbReference type="NCBI Taxonomy" id="559131"/>
    <lineage>
        <taxon>Eukaryota</taxon>
        <taxon>Metazoa</taxon>
        <taxon>Ecdysozoa</taxon>
        <taxon>Arthropoda</taxon>
        <taxon>Hexapoda</taxon>
        <taxon>Insecta</taxon>
        <taxon>Pterygota</taxon>
        <taxon>Neoptera</taxon>
        <taxon>Endopterygota</taxon>
        <taxon>Coleoptera</taxon>
        <taxon>Polyphaga</taxon>
        <taxon>Cucujiformia</taxon>
        <taxon>Coccinelloidea</taxon>
        <taxon>Coccinellidae</taxon>
        <taxon>Scymninae</taxon>
        <taxon>Scymnini</taxon>
        <taxon>Cryptolaemus</taxon>
    </lineage>
</organism>
<dbReference type="AlphaFoldDB" id="A0ABD2N9C3"/>
<gene>
    <name evidence="2" type="ORF">HHI36_020051</name>
</gene>
<sequence>MLPTKGYFQDIECPYFENSCGRPYCHFRHRKKQLDLVDESSNEETPGEVPTYKPTPKSELAVSRSHIPISYVPDIIYRAEKPIRNSTVPKTTFLAKPTYKPTPISLLTSAVKNDEESDSINELKQSMADRKYSPKAENVPLFEYKPTALEDKIIDENLKKHEYKPTGENSNNIEYNPTALEDISEHNSSDVVYKPTSNNIPSIDYKPSAYLLDNSNINFENLDTEFDMIDEIINMSDKTKQLDKEVGENLIESVENNDIKIQRDKDSKSSSKKMIKFPKNIRNKSR</sequence>
<feature type="compositionally biased region" description="Acidic residues" evidence="1">
    <location>
        <begin position="37"/>
        <end position="46"/>
    </location>
</feature>
<name>A0ABD2N9C3_9CUCU</name>
<dbReference type="EMBL" id="JABFTP020000083">
    <property type="protein sequence ID" value="KAL3275283.1"/>
    <property type="molecule type" value="Genomic_DNA"/>
</dbReference>
<feature type="region of interest" description="Disordered" evidence="1">
    <location>
        <begin position="261"/>
        <end position="286"/>
    </location>
</feature>
<accession>A0ABD2N9C3</accession>
<dbReference type="Proteomes" id="UP001516400">
    <property type="component" value="Unassembled WGS sequence"/>
</dbReference>
<reference evidence="2 3" key="1">
    <citation type="journal article" date="2021" name="BMC Biol.">
        <title>Horizontally acquired antibacterial genes associated with adaptive radiation of ladybird beetles.</title>
        <authorList>
            <person name="Li H.S."/>
            <person name="Tang X.F."/>
            <person name="Huang Y.H."/>
            <person name="Xu Z.Y."/>
            <person name="Chen M.L."/>
            <person name="Du X.Y."/>
            <person name="Qiu B.Y."/>
            <person name="Chen P.T."/>
            <person name="Zhang W."/>
            <person name="Slipinski A."/>
            <person name="Escalona H.E."/>
            <person name="Waterhouse R.M."/>
            <person name="Zwick A."/>
            <person name="Pang H."/>
        </authorList>
    </citation>
    <scope>NUCLEOTIDE SEQUENCE [LARGE SCALE GENOMIC DNA]</scope>
    <source>
        <strain evidence="2">SYSU2018</strain>
    </source>
</reference>
<evidence type="ECO:0000313" key="3">
    <source>
        <dbReference type="Proteomes" id="UP001516400"/>
    </source>
</evidence>
<feature type="compositionally biased region" description="Basic residues" evidence="1">
    <location>
        <begin position="270"/>
        <end position="286"/>
    </location>
</feature>
<comment type="caution">
    <text evidence="2">The sequence shown here is derived from an EMBL/GenBank/DDBJ whole genome shotgun (WGS) entry which is preliminary data.</text>
</comment>
<feature type="region of interest" description="Disordered" evidence="1">
    <location>
        <begin position="37"/>
        <end position="57"/>
    </location>
</feature>